<organism evidence="1 2">
    <name type="scientific">Carex littledalei</name>
    <dbReference type="NCBI Taxonomy" id="544730"/>
    <lineage>
        <taxon>Eukaryota</taxon>
        <taxon>Viridiplantae</taxon>
        <taxon>Streptophyta</taxon>
        <taxon>Embryophyta</taxon>
        <taxon>Tracheophyta</taxon>
        <taxon>Spermatophyta</taxon>
        <taxon>Magnoliopsida</taxon>
        <taxon>Liliopsida</taxon>
        <taxon>Poales</taxon>
        <taxon>Cyperaceae</taxon>
        <taxon>Cyperoideae</taxon>
        <taxon>Cariceae</taxon>
        <taxon>Carex</taxon>
        <taxon>Carex subgen. Euthyceras</taxon>
    </lineage>
</organism>
<protein>
    <submittedName>
        <fullName evidence="1">Uncharacterized protein</fullName>
    </submittedName>
</protein>
<reference evidence="1" key="1">
    <citation type="submission" date="2020-01" db="EMBL/GenBank/DDBJ databases">
        <title>Genome sequence of Kobresia littledalei, the first chromosome-level genome in the family Cyperaceae.</title>
        <authorList>
            <person name="Qu G."/>
        </authorList>
    </citation>
    <scope>NUCLEOTIDE SEQUENCE</scope>
    <source>
        <strain evidence="1">C.B.Clarke</strain>
        <tissue evidence="1">Leaf</tissue>
    </source>
</reference>
<dbReference type="OrthoDB" id="696892at2759"/>
<dbReference type="PANTHER" id="PTHR36795">
    <property type="entry name" value="OS01G0938400 PROTEIN"/>
    <property type="match status" value="1"/>
</dbReference>
<dbReference type="EMBL" id="SWLB01000002">
    <property type="protein sequence ID" value="KAF3340908.1"/>
    <property type="molecule type" value="Genomic_DNA"/>
</dbReference>
<evidence type="ECO:0000313" key="2">
    <source>
        <dbReference type="Proteomes" id="UP000623129"/>
    </source>
</evidence>
<gene>
    <name evidence="1" type="ORF">FCM35_KLT09752</name>
</gene>
<sequence>MASSLKLSYQKLDKQIQDQDKDEIVVFKPSSNTGFITRKWSFRTGGTGRRWRRPRTRLRIASLKRVLRRKARVVGTAFKFSVAKVVKRFKEGKPYIADLFTGNYMFLQVAPSTMGSLEKSFASQKLSSNFSYAPKLGA</sequence>
<comment type="caution">
    <text evidence="1">The sequence shown here is derived from an EMBL/GenBank/DDBJ whole genome shotgun (WGS) entry which is preliminary data.</text>
</comment>
<keyword evidence="2" id="KW-1185">Reference proteome</keyword>
<evidence type="ECO:0000313" key="1">
    <source>
        <dbReference type="EMBL" id="KAF3340908.1"/>
    </source>
</evidence>
<dbReference type="PANTHER" id="PTHR36795:SF2">
    <property type="entry name" value="OS01G0938400 PROTEIN"/>
    <property type="match status" value="1"/>
</dbReference>
<name>A0A833RJA1_9POAL</name>
<dbReference type="AlphaFoldDB" id="A0A833RJA1"/>
<accession>A0A833RJA1</accession>
<dbReference type="Proteomes" id="UP000623129">
    <property type="component" value="Unassembled WGS sequence"/>
</dbReference>
<proteinExistence type="predicted"/>